<dbReference type="PANTHER" id="PTHR43046:SF2">
    <property type="entry name" value="8-OXO-DGTP DIPHOSPHATASE-RELATED"/>
    <property type="match status" value="1"/>
</dbReference>
<dbReference type="KEGG" id="aqt:FN924_17450"/>
<evidence type="ECO:0000259" key="4">
    <source>
        <dbReference type="PROSITE" id="PS51462"/>
    </source>
</evidence>
<dbReference type="RefSeq" id="WP_143896699.1">
    <property type="nucleotide sequence ID" value="NZ_CP041666.1"/>
</dbReference>
<dbReference type="PRINTS" id="PR00502">
    <property type="entry name" value="NUDIXFAMILY"/>
</dbReference>
<evidence type="ECO:0000256" key="2">
    <source>
        <dbReference type="ARBA" id="ARBA00022801"/>
    </source>
</evidence>
<organism evidence="5 6">
    <name type="scientific">Radiobacillus deserti</name>
    <dbReference type="NCBI Taxonomy" id="2594883"/>
    <lineage>
        <taxon>Bacteria</taxon>
        <taxon>Bacillati</taxon>
        <taxon>Bacillota</taxon>
        <taxon>Bacilli</taxon>
        <taxon>Bacillales</taxon>
        <taxon>Bacillaceae</taxon>
        <taxon>Radiobacillus</taxon>
    </lineage>
</organism>
<dbReference type="EMBL" id="CP041666">
    <property type="protein sequence ID" value="QDP41800.1"/>
    <property type="molecule type" value="Genomic_DNA"/>
</dbReference>
<dbReference type="CDD" id="cd04677">
    <property type="entry name" value="NUDIX_Hydrolase"/>
    <property type="match status" value="1"/>
</dbReference>
<gene>
    <name evidence="5" type="ORF">FN924_17450</name>
</gene>
<dbReference type="InterPro" id="IPR020084">
    <property type="entry name" value="NUDIX_hydrolase_CS"/>
</dbReference>
<dbReference type="InterPro" id="IPR015797">
    <property type="entry name" value="NUDIX_hydrolase-like_dom_sf"/>
</dbReference>
<dbReference type="PROSITE" id="PS00893">
    <property type="entry name" value="NUDIX_BOX"/>
    <property type="match status" value="1"/>
</dbReference>
<name>A0A516KK65_9BACI</name>
<accession>A0A516KK65</accession>
<comment type="cofactor">
    <cofactor evidence="1">
        <name>Mg(2+)</name>
        <dbReference type="ChEBI" id="CHEBI:18420"/>
    </cofactor>
</comment>
<dbReference type="PROSITE" id="PS51462">
    <property type="entry name" value="NUDIX"/>
    <property type="match status" value="1"/>
</dbReference>
<keyword evidence="6" id="KW-1185">Reference proteome</keyword>
<evidence type="ECO:0000313" key="6">
    <source>
        <dbReference type="Proteomes" id="UP000315215"/>
    </source>
</evidence>
<dbReference type="AlphaFoldDB" id="A0A516KK65"/>
<dbReference type="Pfam" id="PF00293">
    <property type="entry name" value="NUDIX"/>
    <property type="match status" value="1"/>
</dbReference>
<dbReference type="Proteomes" id="UP000315215">
    <property type="component" value="Chromosome"/>
</dbReference>
<dbReference type="InterPro" id="IPR000086">
    <property type="entry name" value="NUDIX_hydrolase_dom"/>
</dbReference>
<keyword evidence="2 3" id="KW-0378">Hydrolase</keyword>
<evidence type="ECO:0000256" key="1">
    <source>
        <dbReference type="ARBA" id="ARBA00001946"/>
    </source>
</evidence>
<dbReference type="Gene3D" id="3.90.79.10">
    <property type="entry name" value="Nucleoside Triphosphate Pyrophosphohydrolase"/>
    <property type="match status" value="1"/>
</dbReference>
<protein>
    <submittedName>
        <fullName evidence="5">NUDIX domain-containing protein</fullName>
    </submittedName>
</protein>
<comment type="similarity">
    <text evidence="3">Belongs to the Nudix hydrolase family.</text>
</comment>
<dbReference type="PANTHER" id="PTHR43046">
    <property type="entry name" value="GDP-MANNOSE MANNOSYL HYDROLASE"/>
    <property type="match status" value="1"/>
</dbReference>
<dbReference type="InterPro" id="IPR020476">
    <property type="entry name" value="Nudix_hydrolase"/>
</dbReference>
<dbReference type="GO" id="GO:0016787">
    <property type="term" value="F:hydrolase activity"/>
    <property type="evidence" value="ECO:0007669"/>
    <property type="project" value="UniProtKB-KW"/>
</dbReference>
<evidence type="ECO:0000313" key="5">
    <source>
        <dbReference type="EMBL" id="QDP41800.1"/>
    </source>
</evidence>
<evidence type="ECO:0000256" key="3">
    <source>
        <dbReference type="RuleBase" id="RU003476"/>
    </source>
</evidence>
<dbReference type="SUPFAM" id="SSF55811">
    <property type="entry name" value="Nudix"/>
    <property type="match status" value="1"/>
</dbReference>
<reference evidence="5 6" key="1">
    <citation type="submission" date="2019-07" db="EMBL/GenBank/DDBJ databases">
        <authorList>
            <person name="Li J."/>
        </authorList>
    </citation>
    <scope>NUCLEOTIDE SEQUENCE [LARGE SCALE GENOMIC DNA]</scope>
    <source>
        <strain evidence="5 6">TKL69</strain>
    </source>
</reference>
<sequence>MDYIKHLRSMVGSEQVIMVVAGAIIFDQRGNVLMQLREDSRSWGFPGGYMELQERIKDTARREVEEETGLRLQELSLFGIRSGVEKTLKNGDRVSLVEIWFQCRSYEGELLKQGDETLDNVFFSLRDLPEPIFESQRYLIDYIKNPEAIPFVE</sequence>
<proteinExistence type="inferred from homology"/>
<dbReference type="OrthoDB" id="9787476at2"/>
<feature type="domain" description="Nudix hydrolase" evidence="4">
    <location>
        <begin position="16"/>
        <end position="153"/>
    </location>
</feature>